<dbReference type="InterPro" id="IPR008979">
    <property type="entry name" value="Galactose-bd-like_sf"/>
</dbReference>
<dbReference type="OrthoDB" id="547680at2759"/>
<accession>A0A9Q1FAN1</accession>
<keyword evidence="6" id="KW-0106">Calcium</keyword>
<dbReference type="GO" id="GO:0001868">
    <property type="term" value="P:regulation of complement activation, lectin pathway"/>
    <property type="evidence" value="ECO:0007669"/>
    <property type="project" value="UniProtKB-ARBA"/>
</dbReference>
<organism evidence="10 11">
    <name type="scientific">Synaphobranchus kaupii</name>
    <name type="common">Kaup's arrowtooth eel</name>
    <dbReference type="NCBI Taxonomy" id="118154"/>
    <lineage>
        <taxon>Eukaryota</taxon>
        <taxon>Metazoa</taxon>
        <taxon>Chordata</taxon>
        <taxon>Craniata</taxon>
        <taxon>Vertebrata</taxon>
        <taxon>Euteleostomi</taxon>
        <taxon>Actinopterygii</taxon>
        <taxon>Neopterygii</taxon>
        <taxon>Teleostei</taxon>
        <taxon>Anguilliformes</taxon>
        <taxon>Synaphobranchidae</taxon>
        <taxon>Synaphobranchus</taxon>
    </lineage>
</organism>
<name>A0A9Q1FAN1_SYNKA</name>
<dbReference type="GO" id="GO:0042806">
    <property type="term" value="F:fucose binding"/>
    <property type="evidence" value="ECO:0007669"/>
    <property type="project" value="UniProtKB-ARBA"/>
</dbReference>
<dbReference type="SMART" id="SM00607">
    <property type="entry name" value="FTP"/>
    <property type="match status" value="6"/>
</dbReference>
<proteinExistence type="inferred from homology"/>
<dbReference type="Gene3D" id="2.60.120.260">
    <property type="entry name" value="Galactose-binding domain-like"/>
    <property type="match status" value="6"/>
</dbReference>
<dbReference type="SUPFAM" id="SSF49785">
    <property type="entry name" value="Galactose-binding domain-like"/>
    <property type="match status" value="6"/>
</dbReference>
<evidence type="ECO:0000256" key="3">
    <source>
        <dbReference type="ARBA" id="ARBA00011233"/>
    </source>
</evidence>
<gene>
    <name evidence="10" type="ORF">SKAU_G00217230</name>
</gene>
<dbReference type="PANTHER" id="PTHR45713:SF6">
    <property type="entry name" value="F5_8 TYPE C DOMAIN-CONTAINING PROTEIN"/>
    <property type="match status" value="1"/>
</dbReference>
<dbReference type="InterPro" id="IPR051941">
    <property type="entry name" value="BG_Antigen-Binding_Lectin"/>
</dbReference>
<dbReference type="PANTHER" id="PTHR45713">
    <property type="entry name" value="FTP DOMAIN-CONTAINING PROTEIN"/>
    <property type="match status" value="1"/>
</dbReference>
<keyword evidence="11" id="KW-1185">Reference proteome</keyword>
<protein>
    <recommendedName>
        <fullName evidence="9">Fucolectin tachylectin-4 pentraxin-1 domain-containing protein</fullName>
    </recommendedName>
</protein>
<evidence type="ECO:0000313" key="11">
    <source>
        <dbReference type="Proteomes" id="UP001152622"/>
    </source>
</evidence>
<keyword evidence="7" id="KW-1015">Disulfide bond</keyword>
<evidence type="ECO:0000256" key="1">
    <source>
        <dbReference type="ARBA" id="ARBA00002219"/>
    </source>
</evidence>
<dbReference type="Pfam" id="PF22633">
    <property type="entry name" value="F5_F8_type_C_2"/>
    <property type="match status" value="6"/>
</dbReference>
<keyword evidence="5" id="KW-0430">Lectin</keyword>
<feature type="domain" description="Fucolectin tachylectin-4 pentraxin-1" evidence="9">
    <location>
        <begin position="319"/>
        <end position="462"/>
    </location>
</feature>
<evidence type="ECO:0000313" key="10">
    <source>
        <dbReference type="EMBL" id="KAJ8354156.1"/>
    </source>
</evidence>
<feature type="domain" description="Fucolectin tachylectin-4 pentraxin-1" evidence="9">
    <location>
        <begin position="798"/>
        <end position="939"/>
    </location>
</feature>
<keyword evidence="4" id="KW-0479">Metal-binding</keyword>
<dbReference type="Proteomes" id="UP001152622">
    <property type="component" value="Chromosome 7"/>
</dbReference>
<feature type="domain" description="Fucolectin tachylectin-4 pentraxin-1" evidence="9">
    <location>
        <begin position="2"/>
        <end position="115"/>
    </location>
</feature>
<dbReference type="InterPro" id="IPR006585">
    <property type="entry name" value="FTP1"/>
</dbReference>
<comment type="similarity">
    <text evidence="2">Belongs to the fucolectin family.</text>
</comment>
<evidence type="ECO:0000256" key="5">
    <source>
        <dbReference type="ARBA" id="ARBA00022734"/>
    </source>
</evidence>
<comment type="caution">
    <text evidence="10">The sequence shown here is derived from an EMBL/GenBank/DDBJ whole genome shotgun (WGS) entry which is preliminary data.</text>
</comment>
<evidence type="ECO:0000256" key="6">
    <source>
        <dbReference type="ARBA" id="ARBA00022837"/>
    </source>
</evidence>
<evidence type="ECO:0000259" key="9">
    <source>
        <dbReference type="SMART" id="SM00607"/>
    </source>
</evidence>
<feature type="domain" description="Fucolectin tachylectin-4 pentraxin-1" evidence="9">
    <location>
        <begin position="132"/>
        <end position="275"/>
    </location>
</feature>
<sequence length="951" mass="104847">MYDGGSCSHTQGETNPWWRVDLLDVYRVFLVIITNRGDGFSERINEAEIHIGNSLKNNGNDNPKCAVISTIPPWESISFNCSGMVGRYINVFLPGYNRFLTLCEVEVYGVPVPVENIKLTSTLGPKTTIPLAENIALGKRASQSSSSDRGQAANAIDGNHNSWFHTGSCSQTRTEDDPWWRVDLLRAYNVTSVTITNRDDCCAEMIDGAQLRIGNSLENNGNNNPLCTVISSSPAWDTLTFQCHEMEGRYVSIFLPGCHKYLTLCEVEVNAEPVSAIESTSQHEITTKNTNSEMTVEDPVTEHRDGHRGKQCSDKDIAHMNIATGRRATQSTQWDRFGDANNAIDRKRQGVYLRGSCSHTKAETNPWWRVDLQKSRNITSVAITNREDCCSERINGAEIHIGNSLENNGNDNPVCAVIPYIPAGQTRTYQCHGMEGRYISIVLPGKEKYLTLCEVEVKSSAPHENVALRGKASQSSQYDGLTQAQNAIDGNHNTHYRSRSCTHTQQQANPWWRVDLLCVYRVTSVTITNRGDCCSERLNGAEIRIGSSMENNGNNNPVCAVVSTIPSGESMTFHCHGMEGRYVNVILPGSLKYLALCEVEVNASHVPESMVMDPVTSDGDKFRESQCSENMVMGPVITDAEFKESQRSVPAPDNAASRGKATQSSTGYSGDAEKAIDRNRNPFYEARSCTHTTAETNPWWRVDLLRKHIVTSVTVTNREDCCSSRLNRAEIHVGNSLENNGNDNPVCAVISHIQGGDSITFQCHEMEGRYVNVFLPGREKHLTLCEVEVYGSVLPNDNAACGGKATQSSTAYNGGAEKAIDRNHNPFYKAKSCTHTAAETNPWWQVDLLRKYRVTSVTVTNRVDCCASSLDGAEIRVGNSLENNGNDNPVCAVISHIQGGDSITFQCHEMVGRYVNVFLPGREKHLTLCEVEVNGSGVPNGMCSYTKASKA</sequence>
<feature type="domain" description="Fucolectin tachylectin-4 pentraxin-1" evidence="9">
    <location>
        <begin position="652"/>
        <end position="797"/>
    </location>
</feature>
<dbReference type="GO" id="GO:0046872">
    <property type="term" value="F:metal ion binding"/>
    <property type="evidence" value="ECO:0007669"/>
    <property type="project" value="UniProtKB-KW"/>
</dbReference>
<feature type="region of interest" description="Disordered" evidence="8">
    <location>
        <begin position="644"/>
        <end position="674"/>
    </location>
</feature>
<dbReference type="AlphaFoldDB" id="A0A9Q1FAN1"/>
<reference evidence="10" key="1">
    <citation type="journal article" date="2023" name="Science">
        <title>Genome structures resolve the early diversification of teleost fishes.</title>
        <authorList>
            <person name="Parey E."/>
            <person name="Louis A."/>
            <person name="Montfort J."/>
            <person name="Bouchez O."/>
            <person name="Roques C."/>
            <person name="Iampietro C."/>
            <person name="Lluch J."/>
            <person name="Castinel A."/>
            <person name="Donnadieu C."/>
            <person name="Desvignes T."/>
            <person name="Floi Bucao C."/>
            <person name="Jouanno E."/>
            <person name="Wen M."/>
            <person name="Mejri S."/>
            <person name="Dirks R."/>
            <person name="Jansen H."/>
            <person name="Henkel C."/>
            <person name="Chen W.J."/>
            <person name="Zahm M."/>
            <person name="Cabau C."/>
            <person name="Klopp C."/>
            <person name="Thompson A.W."/>
            <person name="Robinson-Rechavi M."/>
            <person name="Braasch I."/>
            <person name="Lecointre G."/>
            <person name="Bobe J."/>
            <person name="Postlethwait J.H."/>
            <person name="Berthelot C."/>
            <person name="Roest Crollius H."/>
            <person name="Guiguen Y."/>
        </authorList>
    </citation>
    <scope>NUCLEOTIDE SEQUENCE</scope>
    <source>
        <strain evidence="10">WJC10195</strain>
    </source>
</reference>
<evidence type="ECO:0000256" key="8">
    <source>
        <dbReference type="SAM" id="MobiDB-lite"/>
    </source>
</evidence>
<dbReference type="EMBL" id="JAINUF010000007">
    <property type="protein sequence ID" value="KAJ8354156.1"/>
    <property type="molecule type" value="Genomic_DNA"/>
</dbReference>
<dbReference type="GO" id="GO:0010185">
    <property type="term" value="P:regulation of cellular defense response"/>
    <property type="evidence" value="ECO:0007669"/>
    <property type="project" value="UniProtKB-ARBA"/>
</dbReference>
<feature type="domain" description="Fucolectin tachylectin-4 pentraxin-1" evidence="9">
    <location>
        <begin position="463"/>
        <end position="607"/>
    </location>
</feature>
<evidence type="ECO:0000256" key="4">
    <source>
        <dbReference type="ARBA" id="ARBA00022723"/>
    </source>
</evidence>
<comment type="function">
    <text evidence="1">Acts as a defensive agent. Recognizes blood group fucosylated oligosaccharides including A, B, H and Lewis B-type antigens. Does not recognize Lewis A antigen and has low affinity for monovalent haptens.</text>
</comment>
<evidence type="ECO:0000256" key="2">
    <source>
        <dbReference type="ARBA" id="ARBA00010147"/>
    </source>
</evidence>
<comment type="subunit">
    <text evidence="3">Homotrimer.</text>
</comment>
<evidence type="ECO:0000256" key="7">
    <source>
        <dbReference type="ARBA" id="ARBA00023157"/>
    </source>
</evidence>